<accession>A0A318U936</accession>
<organism evidence="2 3">
    <name type="scientific">Pedobacter nutrimenti</name>
    <dbReference type="NCBI Taxonomy" id="1241337"/>
    <lineage>
        <taxon>Bacteria</taxon>
        <taxon>Pseudomonadati</taxon>
        <taxon>Bacteroidota</taxon>
        <taxon>Sphingobacteriia</taxon>
        <taxon>Sphingobacteriales</taxon>
        <taxon>Sphingobacteriaceae</taxon>
        <taxon>Pedobacter</taxon>
    </lineage>
</organism>
<dbReference type="Pfam" id="PF14376">
    <property type="entry name" value="Haem_bd"/>
    <property type="match status" value="1"/>
</dbReference>
<name>A0A318U936_9SPHI</name>
<feature type="domain" description="Haem-binding" evidence="1">
    <location>
        <begin position="14"/>
        <end position="149"/>
    </location>
</feature>
<comment type="caution">
    <text evidence="2">The sequence shown here is derived from an EMBL/GenBank/DDBJ whole genome shotgun (WGS) entry which is preliminary data.</text>
</comment>
<sequence>MKKSILKKIVAAIVLLLIIIQFFGTEKNSSIVASENAITRHYSVPPKVQGLLKTSCYDCHSNNTTYPWYNNVQPVKWWLASHVTEGKKHLNFDEFNTYPAKKKLHKLEEVVETINRDEMPLNSYTLIHGNAKLSDADKKEIEAWVNTVKKEIQ</sequence>
<dbReference type="OrthoDB" id="196738at2"/>
<dbReference type="InterPro" id="IPR025992">
    <property type="entry name" value="Haem-bd"/>
</dbReference>
<gene>
    <name evidence="2" type="ORF">B0O44_10769</name>
</gene>
<dbReference type="Proteomes" id="UP000248198">
    <property type="component" value="Unassembled WGS sequence"/>
</dbReference>
<evidence type="ECO:0000313" key="3">
    <source>
        <dbReference type="Proteomes" id="UP000248198"/>
    </source>
</evidence>
<keyword evidence="3" id="KW-1185">Reference proteome</keyword>
<dbReference type="EMBL" id="QKLU01000007">
    <property type="protein sequence ID" value="PYF71454.1"/>
    <property type="molecule type" value="Genomic_DNA"/>
</dbReference>
<dbReference type="SMART" id="SM01235">
    <property type="entry name" value="Haem_bd"/>
    <property type="match status" value="1"/>
</dbReference>
<proteinExistence type="predicted"/>
<protein>
    <submittedName>
        <fullName evidence="2">Heme-binding protein</fullName>
    </submittedName>
</protein>
<dbReference type="AlphaFoldDB" id="A0A318U936"/>
<evidence type="ECO:0000259" key="1">
    <source>
        <dbReference type="SMART" id="SM01235"/>
    </source>
</evidence>
<evidence type="ECO:0000313" key="2">
    <source>
        <dbReference type="EMBL" id="PYF71454.1"/>
    </source>
</evidence>
<dbReference type="RefSeq" id="WP_054280977.1">
    <property type="nucleotide sequence ID" value="NZ_QKLU01000007.1"/>
</dbReference>
<reference evidence="2 3" key="1">
    <citation type="submission" date="2018-06" db="EMBL/GenBank/DDBJ databases">
        <title>Genomic Encyclopedia of Archaeal and Bacterial Type Strains, Phase II (KMG-II): from individual species to whole genera.</title>
        <authorList>
            <person name="Goeker M."/>
        </authorList>
    </citation>
    <scope>NUCLEOTIDE SEQUENCE [LARGE SCALE GENOMIC DNA]</scope>
    <source>
        <strain evidence="2 3">DSM 27372</strain>
    </source>
</reference>